<dbReference type="Pfam" id="PF07716">
    <property type="entry name" value="bZIP_2"/>
    <property type="match status" value="1"/>
</dbReference>
<dbReference type="GO" id="GO:0000981">
    <property type="term" value="F:DNA-binding transcription factor activity, RNA polymerase II-specific"/>
    <property type="evidence" value="ECO:0007669"/>
    <property type="project" value="TreeGrafter"/>
</dbReference>
<reference evidence="10" key="1">
    <citation type="journal article" date="2023" name="Mol. Biol. Evol.">
        <title>Third-Generation Sequencing Reveals the Adaptive Role of the Epigenome in Three Deep-Sea Polychaetes.</title>
        <authorList>
            <person name="Perez M."/>
            <person name="Aroh O."/>
            <person name="Sun Y."/>
            <person name="Lan Y."/>
            <person name="Juniper S.K."/>
            <person name="Young C.R."/>
            <person name="Angers B."/>
            <person name="Qian P.Y."/>
        </authorList>
    </citation>
    <scope>NUCLEOTIDE SEQUENCE</scope>
    <source>
        <strain evidence="10">R07B-5</strain>
    </source>
</reference>
<comment type="subcellular location">
    <subcellularLocation>
        <location evidence="1">Nucleus</location>
    </subcellularLocation>
</comment>
<dbReference type="PANTHER" id="PTHR11988">
    <property type="entry name" value="THYROTROPH EMBRYONIC FACTOR RELATED"/>
    <property type="match status" value="1"/>
</dbReference>
<feature type="compositionally biased region" description="Polar residues" evidence="8">
    <location>
        <begin position="97"/>
        <end position="108"/>
    </location>
</feature>
<dbReference type="Gene3D" id="1.20.5.170">
    <property type="match status" value="1"/>
</dbReference>
<gene>
    <name evidence="10" type="ORF">NP493_251g00026</name>
</gene>
<dbReference type="InterPro" id="IPR040223">
    <property type="entry name" value="PAR_bZIP"/>
</dbReference>
<comment type="caution">
    <text evidence="10">The sequence shown here is derived from an EMBL/GenBank/DDBJ whole genome shotgun (WGS) entry which is preliminary data.</text>
</comment>
<feature type="compositionally biased region" description="Low complexity" evidence="8">
    <location>
        <begin position="139"/>
        <end position="197"/>
    </location>
</feature>
<sequence length="431" mass="48880">MFKKNDFKCYNFVLVSDPNKVKDVDEEYDPFSGQSAFLGPNLWDHTLPYDANNLKLEYMDLDEFLQENGIPVAPDQGAFQLPQPNQPQIQNSPNQNHLTNPQNPNQHPSQALLQQLRQQLQQQQQQQQLQQLRGNISPHHLQQAEQQPQQLHQSQLQQLQQLQQQRQQQPQQHQQLRSNISPQQQQQEPQHSPKQSQTMPALLSMKDIHPPVLPTSDVKTPKQPPTPTIPVPVPVAPHSDGQVKQEDDGTSTCSNCSLPELISPSPPQKSPTSVKSPPPASDPPSSAPTSAVPTPSQGDGEEDGDDSGDETETESMIDDGAGEDGQEDFDPKKRVFNDDDLRPQPMIKKSKKVFVPEEMKDSKYWMRRRKNNLAAKRSRDARRTKENQIIMRAAYLEHENDALHVQVEKMEKENRELRKKLSKYESSASSS</sequence>
<dbReference type="CDD" id="cd14695">
    <property type="entry name" value="bZIP_HLF"/>
    <property type="match status" value="1"/>
</dbReference>
<keyword evidence="6" id="KW-0539">Nucleus</keyword>
<keyword evidence="5" id="KW-0804">Transcription</keyword>
<evidence type="ECO:0000256" key="3">
    <source>
        <dbReference type="ARBA" id="ARBA00023015"/>
    </source>
</evidence>
<feature type="compositionally biased region" description="Acidic residues" evidence="8">
    <location>
        <begin position="299"/>
        <end position="328"/>
    </location>
</feature>
<evidence type="ECO:0000256" key="6">
    <source>
        <dbReference type="ARBA" id="ARBA00023242"/>
    </source>
</evidence>
<dbReference type="AlphaFoldDB" id="A0AAD9NYI5"/>
<feature type="compositionally biased region" description="Pro residues" evidence="8">
    <location>
        <begin position="276"/>
        <end position="286"/>
    </location>
</feature>
<keyword evidence="11" id="KW-1185">Reference proteome</keyword>
<keyword evidence="3" id="KW-0805">Transcription regulation</keyword>
<accession>A0AAD9NYI5</accession>
<feature type="compositionally biased region" description="Low complexity" evidence="8">
    <location>
        <begin position="287"/>
        <end position="298"/>
    </location>
</feature>
<evidence type="ECO:0000256" key="1">
    <source>
        <dbReference type="ARBA" id="ARBA00004123"/>
    </source>
</evidence>
<protein>
    <recommendedName>
        <fullName evidence="9">BZIP domain-containing protein</fullName>
    </recommendedName>
</protein>
<comment type="similarity">
    <text evidence="2">Belongs to the bZIP family. PAR subfamily.</text>
</comment>
<keyword evidence="7" id="KW-0175">Coiled coil</keyword>
<dbReference type="SMART" id="SM00338">
    <property type="entry name" value="BRLZ"/>
    <property type="match status" value="1"/>
</dbReference>
<evidence type="ECO:0000256" key="8">
    <source>
        <dbReference type="SAM" id="MobiDB-lite"/>
    </source>
</evidence>
<dbReference type="SUPFAM" id="SSF57959">
    <property type="entry name" value="Leucine zipper domain"/>
    <property type="match status" value="1"/>
</dbReference>
<dbReference type="GO" id="GO:0000978">
    <property type="term" value="F:RNA polymerase II cis-regulatory region sequence-specific DNA binding"/>
    <property type="evidence" value="ECO:0007669"/>
    <property type="project" value="TreeGrafter"/>
</dbReference>
<dbReference type="PANTHER" id="PTHR11988:SF42">
    <property type="entry name" value="PROTEIN GIANT"/>
    <property type="match status" value="1"/>
</dbReference>
<keyword evidence="4" id="KW-0238">DNA-binding</keyword>
<dbReference type="InterPro" id="IPR046347">
    <property type="entry name" value="bZIP_sf"/>
</dbReference>
<dbReference type="FunFam" id="1.20.5.170:FF:000007">
    <property type="entry name" value="hepatic leukemia factor isoform X2"/>
    <property type="match status" value="1"/>
</dbReference>
<feature type="compositionally biased region" description="Basic and acidic residues" evidence="8">
    <location>
        <begin position="329"/>
        <end position="342"/>
    </location>
</feature>
<dbReference type="PROSITE" id="PS50217">
    <property type="entry name" value="BZIP"/>
    <property type="match status" value="1"/>
</dbReference>
<evidence type="ECO:0000256" key="5">
    <source>
        <dbReference type="ARBA" id="ARBA00023163"/>
    </source>
</evidence>
<evidence type="ECO:0000256" key="2">
    <source>
        <dbReference type="ARBA" id="ARBA00009208"/>
    </source>
</evidence>
<organism evidence="10 11">
    <name type="scientific">Ridgeia piscesae</name>
    <name type="common">Tubeworm</name>
    <dbReference type="NCBI Taxonomy" id="27915"/>
    <lineage>
        <taxon>Eukaryota</taxon>
        <taxon>Metazoa</taxon>
        <taxon>Spiralia</taxon>
        <taxon>Lophotrochozoa</taxon>
        <taxon>Annelida</taxon>
        <taxon>Polychaeta</taxon>
        <taxon>Sedentaria</taxon>
        <taxon>Canalipalpata</taxon>
        <taxon>Sabellida</taxon>
        <taxon>Siboglinidae</taxon>
        <taxon>Ridgeia</taxon>
    </lineage>
</organism>
<dbReference type="Proteomes" id="UP001209878">
    <property type="component" value="Unassembled WGS sequence"/>
</dbReference>
<evidence type="ECO:0000313" key="10">
    <source>
        <dbReference type="EMBL" id="KAK2184822.1"/>
    </source>
</evidence>
<evidence type="ECO:0000256" key="4">
    <source>
        <dbReference type="ARBA" id="ARBA00023125"/>
    </source>
</evidence>
<evidence type="ECO:0000259" key="9">
    <source>
        <dbReference type="PROSITE" id="PS50217"/>
    </source>
</evidence>
<feature type="compositionally biased region" description="Pro residues" evidence="8">
    <location>
        <begin position="222"/>
        <end position="235"/>
    </location>
</feature>
<evidence type="ECO:0000313" key="11">
    <source>
        <dbReference type="Proteomes" id="UP001209878"/>
    </source>
</evidence>
<feature type="region of interest" description="Disordered" evidence="8">
    <location>
        <begin position="72"/>
        <end position="108"/>
    </location>
</feature>
<name>A0AAD9NYI5_RIDPI</name>
<dbReference type="EMBL" id="JAODUO010000251">
    <property type="protein sequence ID" value="KAK2184822.1"/>
    <property type="molecule type" value="Genomic_DNA"/>
</dbReference>
<dbReference type="InterPro" id="IPR004827">
    <property type="entry name" value="bZIP"/>
</dbReference>
<dbReference type="GO" id="GO:0005634">
    <property type="term" value="C:nucleus"/>
    <property type="evidence" value="ECO:0007669"/>
    <property type="project" value="UniProtKB-SubCell"/>
</dbReference>
<evidence type="ECO:0000256" key="7">
    <source>
        <dbReference type="SAM" id="Coils"/>
    </source>
</evidence>
<proteinExistence type="inferred from homology"/>
<feature type="compositionally biased region" description="Low complexity" evidence="8">
    <location>
        <begin position="80"/>
        <end position="96"/>
    </location>
</feature>
<feature type="domain" description="BZIP" evidence="9">
    <location>
        <begin position="361"/>
        <end position="424"/>
    </location>
</feature>
<feature type="coiled-coil region" evidence="7">
    <location>
        <begin position="393"/>
        <end position="427"/>
    </location>
</feature>
<feature type="region of interest" description="Disordered" evidence="8">
    <location>
        <begin position="139"/>
        <end position="351"/>
    </location>
</feature>